<evidence type="ECO:0000259" key="4">
    <source>
        <dbReference type="PROSITE" id="PS50949"/>
    </source>
</evidence>
<dbReference type="SUPFAM" id="SSF46785">
    <property type="entry name" value="Winged helix' DNA-binding domain"/>
    <property type="match status" value="1"/>
</dbReference>
<accession>A0A370H785</accession>
<organism evidence="5 6">
    <name type="scientific">Microvirga subterranea</name>
    <dbReference type="NCBI Taxonomy" id="186651"/>
    <lineage>
        <taxon>Bacteria</taxon>
        <taxon>Pseudomonadati</taxon>
        <taxon>Pseudomonadota</taxon>
        <taxon>Alphaproteobacteria</taxon>
        <taxon>Hyphomicrobiales</taxon>
        <taxon>Methylobacteriaceae</taxon>
        <taxon>Microvirga</taxon>
    </lineage>
</organism>
<dbReference type="GO" id="GO:0003700">
    <property type="term" value="F:DNA-binding transcription factor activity"/>
    <property type="evidence" value="ECO:0007669"/>
    <property type="project" value="InterPro"/>
</dbReference>
<dbReference type="PANTHER" id="PTHR43537">
    <property type="entry name" value="TRANSCRIPTIONAL REGULATOR, GNTR FAMILY"/>
    <property type="match status" value="1"/>
</dbReference>
<evidence type="ECO:0000313" key="6">
    <source>
        <dbReference type="Proteomes" id="UP000254925"/>
    </source>
</evidence>
<dbReference type="InterPro" id="IPR036390">
    <property type="entry name" value="WH_DNA-bd_sf"/>
</dbReference>
<dbReference type="Pfam" id="PF00392">
    <property type="entry name" value="GntR"/>
    <property type="match status" value="1"/>
</dbReference>
<evidence type="ECO:0000313" key="5">
    <source>
        <dbReference type="EMBL" id="RDI52562.1"/>
    </source>
</evidence>
<reference evidence="5 6" key="1">
    <citation type="submission" date="2018-07" db="EMBL/GenBank/DDBJ databases">
        <title>Genomic Encyclopedia of Type Strains, Phase IV (KMG-IV): sequencing the most valuable type-strain genomes for metagenomic binning, comparative biology and taxonomic classification.</title>
        <authorList>
            <person name="Goeker M."/>
        </authorList>
    </citation>
    <scope>NUCLEOTIDE SEQUENCE [LARGE SCALE GENOMIC DNA]</scope>
    <source>
        <strain evidence="5 6">DSM 14364</strain>
    </source>
</reference>
<dbReference type="Gene3D" id="1.20.120.530">
    <property type="entry name" value="GntR ligand-binding domain-like"/>
    <property type="match status" value="1"/>
</dbReference>
<dbReference type="SMART" id="SM00345">
    <property type="entry name" value="HTH_GNTR"/>
    <property type="match status" value="1"/>
</dbReference>
<evidence type="ECO:0000256" key="1">
    <source>
        <dbReference type="ARBA" id="ARBA00023015"/>
    </source>
</evidence>
<evidence type="ECO:0000256" key="2">
    <source>
        <dbReference type="ARBA" id="ARBA00023125"/>
    </source>
</evidence>
<dbReference type="Pfam" id="PF07729">
    <property type="entry name" value="FCD"/>
    <property type="match status" value="1"/>
</dbReference>
<keyword evidence="2 5" id="KW-0238">DNA-binding</keyword>
<dbReference type="AlphaFoldDB" id="A0A370H785"/>
<dbReference type="InterPro" id="IPR036388">
    <property type="entry name" value="WH-like_DNA-bd_sf"/>
</dbReference>
<dbReference type="InterPro" id="IPR008920">
    <property type="entry name" value="TF_FadR/GntR_C"/>
</dbReference>
<evidence type="ECO:0000256" key="3">
    <source>
        <dbReference type="ARBA" id="ARBA00023163"/>
    </source>
</evidence>
<feature type="domain" description="HTH gntR-type" evidence="4">
    <location>
        <begin position="8"/>
        <end position="75"/>
    </location>
</feature>
<proteinExistence type="predicted"/>
<dbReference type="PRINTS" id="PR00035">
    <property type="entry name" value="HTHGNTR"/>
</dbReference>
<keyword evidence="6" id="KW-1185">Reference proteome</keyword>
<dbReference type="InterPro" id="IPR011711">
    <property type="entry name" value="GntR_C"/>
</dbReference>
<dbReference type="Gene3D" id="1.10.10.10">
    <property type="entry name" value="Winged helix-like DNA-binding domain superfamily/Winged helix DNA-binding domain"/>
    <property type="match status" value="1"/>
</dbReference>
<dbReference type="EMBL" id="QQBB01000014">
    <property type="protein sequence ID" value="RDI52562.1"/>
    <property type="molecule type" value="Genomic_DNA"/>
</dbReference>
<dbReference type="GO" id="GO:0003677">
    <property type="term" value="F:DNA binding"/>
    <property type="evidence" value="ECO:0007669"/>
    <property type="project" value="UniProtKB-KW"/>
</dbReference>
<dbReference type="InterPro" id="IPR000524">
    <property type="entry name" value="Tscrpt_reg_HTH_GntR"/>
</dbReference>
<sequence length="215" mass="24094">MDEEALAATRGQAAYHRLREMILDGTFPVGTPLQENMLAAKLGVSRTPVREALAQLINEGLVSRISGLTPTVRRLSVDEFIEILHMRRLLEIEAAGRAAEAGQTGDLLIIRERILAFISGEQPSPEEHTALDDRLHSTLAELSGSKLLTRYVTDLRSKTKMFDKGRLPERFLPGSREHLAIVDAVLAQRPADAQQAMREHLDNVRESILRYLRRL</sequence>
<dbReference type="PROSITE" id="PS50949">
    <property type="entry name" value="HTH_GNTR"/>
    <property type="match status" value="1"/>
</dbReference>
<dbReference type="PANTHER" id="PTHR43537:SF5">
    <property type="entry name" value="UXU OPERON TRANSCRIPTIONAL REGULATOR"/>
    <property type="match status" value="1"/>
</dbReference>
<dbReference type="SUPFAM" id="SSF48008">
    <property type="entry name" value="GntR ligand-binding domain-like"/>
    <property type="match status" value="1"/>
</dbReference>
<keyword evidence="3" id="KW-0804">Transcription</keyword>
<keyword evidence="1" id="KW-0805">Transcription regulation</keyword>
<dbReference type="CDD" id="cd07377">
    <property type="entry name" value="WHTH_GntR"/>
    <property type="match status" value="1"/>
</dbReference>
<dbReference type="Proteomes" id="UP000254925">
    <property type="component" value="Unassembled WGS sequence"/>
</dbReference>
<dbReference type="RefSeq" id="WP_114772756.1">
    <property type="nucleotide sequence ID" value="NZ_QQBB01000014.1"/>
</dbReference>
<dbReference type="OrthoDB" id="5504063at2"/>
<name>A0A370H785_9HYPH</name>
<dbReference type="SMART" id="SM00895">
    <property type="entry name" value="FCD"/>
    <property type="match status" value="1"/>
</dbReference>
<comment type="caution">
    <text evidence="5">The sequence shown here is derived from an EMBL/GenBank/DDBJ whole genome shotgun (WGS) entry which is preliminary data.</text>
</comment>
<gene>
    <name evidence="5" type="ORF">DES45_11423</name>
</gene>
<protein>
    <submittedName>
        <fullName evidence="5">DNA-binding GntR family transcriptional regulator</fullName>
    </submittedName>
</protein>